<evidence type="ECO:0000256" key="1">
    <source>
        <dbReference type="SAM" id="MobiDB-lite"/>
    </source>
</evidence>
<dbReference type="SUPFAM" id="SSF52266">
    <property type="entry name" value="SGNH hydrolase"/>
    <property type="match status" value="1"/>
</dbReference>
<proteinExistence type="predicted"/>
<feature type="region of interest" description="Disordered" evidence="1">
    <location>
        <begin position="107"/>
        <end position="126"/>
    </location>
</feature>
<dbReference type="CDD" id="cd01829">
    <property type="entry name" value="SGNH_hydrolase_peri2"/>
    <property type="match status" value="1"/>
</dbReference>
<feature type="region of interest" description="Disordered" evidence="1">
    <location>
        <begin position="57"/>
        <end position="99"/>
    </location>
</feature>
<gene>
    <name evidence="2" type="ORF">UFOPK1358_01995</name>
</gene>
<dbReference type="PANTHER" id="PTHR30383">
    <property type="entry name" value="THIOESTERASE 1/PROTEASE 1/LYSOPHOSPHOLIPASE L1"/>
    <property type="match status" value="1"/>
</dbReference>
<dbReference type="InterPro" id="IPR007407">
    <property type="entry name" value="DUF459"/>
</dbReference>
<dbReference type="InterPro" id="IPR051532">
    <property type="entry name" value="Ester_Hydrolysis_Enzymes"/>
</dbReference>
<dbReference type="EMBL" id="CAEZSF010000290">
    <property type="protein sequence ID" value="CAB4557260.1"/>
    <property type="molecule type" value="Genomic_DNA"/>
</dbReference>
<evidence type="ECO:0000313" key="2">
    <source>
        <dbReference type="EMBL" id="CAB4557260.1"/>
    </source>
</evidence>
<feature type="compositionally biased region" description="Low complexity" evidence="1">
    <location>
        <begin position="373"/>
        <end position="389"/>
    </location>
</feature>
<dbReference type="Pfam" id="PF04311">
    <property type="entry name" value="DUF459"/>
    <property type="match status" value="1"/>
</dbReference>
<protein>
    <submittedName>
        <fullName evidence="2">Unannotated protein</fullName>
    </submittedName>
</protein>
<accession>A0A6J6D040</accession>
<dbReference type="PANTHER" id="PTHR30383:SF24">
    <property type="entry name" value="THIOESTERASE 1_PROTEASE 1_LYSOPHOSPHOLIPASE L1"/>
    <property type="match status" value="1"/>
</dbReference>
<dbReference type="InterPro" id="IPR036514">
    <property type="entry name" value="SGNH_hydro_sf"/>
</dbReference>
<feature type="region of interest" description="Disordered" evidence="1">
    <location>
        <begin position="443"/>
        <end position="466"/>
    </location>
</feature>
<organism evidence="2">
    <name type="scientific">freshwater metagenome</name>
    <dbReference type="NCBI Taxonomy" id="449393"/>
    <lineage>
        <taxon>unclassified sequences</taxon>
        <taxon>metagenomes</taxon>
        <taxon>ecological metagenomes</taxon>
    </lineage>
</organism>
<feature type="region of interest" description="Disordered" evidence="1">
    <location>
        <begin position="365"/>
        <end position="389"/>
    </location>
</feature>
<dbReference type="GO" id="GO:0004622">
    <property type="term" value="F:phosphatidylcholine lysophospholipase activity"/>
    <property type="evidence" value="ECO:0007669"/>
    <property type="project" value="TreeGrafter"/>
</dbReference>
<name>A0A6J6D040_9ZZZZ</name>
<sequence>MRKIRPPFKCLAHVATCAVAFVLAALVGAVPALPQVSDEGTAAAYWTLEKQREERSRMLLAPPIKQKPTRLRSGAAPVRGYTRPDDPASPQNSDPQQAVKPDDIAAQPAPETAAAPETAEAPATPAVVDKRNTKAVIAVLGDNLGQLLSLGLSEAYGDKPGVVILRRTKENSGLVRDDYYDWRKAAREFLDRDKPDLVILMIGSNDRQSLRDGSTSVETRAPRWKELYAARAKAIAELFRERKTPLIWVGLPIMNNERLTADLLDFNEIYKQAAAETGAAYVDTWEAFADDRGRFSSYGPDINGQVVRLRAGDGVHFTRAGSRKLAYFVEGDIRRTLEKTKPLLDPETITVTAPGDVPASLDVPAPDLPAPDLPALGPVGPEGPEVAAAPPAEAPARVPLIRPAAGPVTPLTAPPVSPGGHLATAARPFAAFGDRDAAERVRKSLVEGRASDARPGRADDFAWPKN</sequence>
<dbReference type="Gene3D" id="3.40.50.1110">
    <property type="entry name" value="SGNH hydrolase"/>
    <property type="match status" value="1"/>
</dbReference>
<reference evidence="2" key="1">
    <citation type="submission" date="2020-05" db="EMBL/GenBank/DDBJ databases">
        <authorList>
            <person name="Chiriac C."/>
            <person name="Salcher M."/>
            <person name="Ghai R."/>
            <person name="Kavagutti S V."/>
        </authorList>
    </citation>
    <scope>NUCLEOTIDE SEQUENCE</scope>
</reference>
<dbReference type="AlphaFoldDB" id="A0A6J6D040"/>